<evidence type="ECO:0000313" key="3">
    <source>
        <dbReference type="Proteomes" id="UP001428341"/>
    </source>
</evidence>
<evidence type="ECO:0000256" key="1">
    <source>
        <dbReference type="SAM" id="MobiDB-lite"/>
    </source>
</evidence>
<feature type="region of interest" description="Disordered" evidence="1">
    <location>
        <begin position="45"/>
        <end position="83"/>
    </location>
</feature>
<gene>
    <name evidence="2" type="ORF">WN944_027683</name>
</gene>
<reference evidence="2 3" key="1">
    <citation type="submission" date="2024-05" db="EMBL/GenBank/DDBJ databases">
        <title>Haplotype-resolved chromosome-level genome assembly of Huyou (Citrus changshanensis).</title>
        <authorList>
            <person name="Miao C."/>
            <person name="Chen W."/>
            <person name="Wu Y."/>
            <person name="Wang L."/>
            <person name="Zhao S."/>
            <person name="Grierson D."/>
            <person name="Xu C."/>
            <person name="Chen K."/>
        </authorList>
    </citation>
    <scope>NUCLEOTIDE SEQUENCE [LARGE SCALE GENOMIC DNA]</scope>
    <source>
        <strain evidence="2">01-14</strain>
        <tissue evidence="2">Leaf</tissue>
    </source>
</reference>
<dbReference type="Proteomes" id="UP001428341">
    <property type="component" value="Unassembled WGS sequence"/>
</dbReference>
<protein>
    <submittedName>
        <fullName evidence="2">Uncharacterized protein</fullName>
    </submittedName>
</protein>
<accession>A0AAP0LID9</accession>
<evidence type="ECO:0000313" key="2">
    <source>
        <dbReference type="EMBL" id="KAK9175676.1"/>
    </source>
</evidence>
<keyword evidence="3" id="KW-1185">Reference proteome</keyword>
<name>A0AAP0LID9_9ROSI</name>
<dbReference type="AlphaFoldDB" id="A0AAP0LID9"/>
<feature type="compositionally biased region" description="Polar residues" evidence="1">
    <location>
        <begin position="64"/>
        <end position="83"/>
    </location>
</feature>
<dbReference type="EMBL" id="JBCGBO010000025">
    <property type="protein sequence ID" value="KAK9175676.1"/>
    <property type="molecule type" value="Genomic_DNA"/>
</dbReference>
<proteinExistence type="predicted"/>
<sequence length="83" mass="9572">MNLVTFCVCGLELIYISISQKKTTQADTCENKTLQMVNITKSLPRSEKSLHSTSTQHYHHLEHQLTTSHHNTYTRNLNQSRIS</sequence>
<organism evidence="2 3">
    <name type="scientific">Citrus x changshan-huyou</name>
    <dbReference type="NCBI Taxonomy" id="2935761"/>
    <lineage>
        <taxon>Eukaryota</taxon>
        <taxon>Viridiplantae</taxon>
        <taxon>Streptophyta</taxon>
        <taxon>Embryophyta</taxon>
        <taxon>Tracheophyta</taxon>
        <taxon>Spermatophyta</taxon>
        <taxon>Magnoliopsida</taxon>
        <taxon>eudicotyledons</taxon>
        <taxon>Gunneridae</taxon>
        <taxon>Pentapetalae</taxon>
        <taxon>rosids</taxon>
        <taxon>malvids</taxon>
        <taxon>Sapindales</taxon>
        <taxon>Rutaceae</taxon>
        <taxon>Aurantioideae</taxon>
        <taxon>Citrus</taxon>
    </lineage>
</organism>
<comment type="caution">
    <text evidence="2">The sequence shown here is derived from an EMBL/GenBank/DDBJ whole genome shotgun (WGS) entry which is preliminary data.</text>
</comment>